<protein>
    <submittedName>
        <fullName evidence="2">DUF4440 domain-containing protein</fullName>
    </submittedName>
</protein>
<keyword evidence="3" id="KW-1185">Reference proteome</keyword>
<dbReference type="InterPro" id="IPR032710">
    <property type="entry name" value="NTF2-like_dom_sf"/>
</dbReference>
<gene>
    <name evidence="2" type="ORF">OV287_14665</name>
</gene>
<dbReference type="EMBL" id="JAPNKA010000001">
    <property type="protein sequence ID" value="MCY1075718.1"/>
    <property type="molecule type" value="Genomic_DNA"/>
</dbReference>
<comment type="caution">
    <text evidence="2">The sequence shown here is derived from an EMBL/GenBank/DDBJ whole genome shotgun (WGS) entry which is preliminary data.</text>
</comment>
<sequence length="119" mass="12490">MVSRPHDMPAAFATAFNSGSVDALLALYREDAVFLPDGVTVLSGPAIREALQGFLALKGPIDMKLTRVVEGPSTAVVVADWSLPTPNGTVLTGRTSDVVTRSADGSWRYSVDAPFGVKA</sequence>
<evidence type="ECO:0000259" key="1">
    <source>
        <dbReference type="Pfam" id="PF12680"/>
    </source>
</evidence>
<dbReference type="Pfam" id="PF12680">
    <property type="entry name" value="SnoaL_2"/>
    <property type="match status" value="1"/>
</dbReference>
<dbReference type="Gene3D" id="3.10.450.50">
    <property type="match status" value="1"/>
</dbReference>
<dbReference type="RefSeq" id="WP_267534634.1">
    <property type="nucleotide sequence ID" value="NZ_JAPNKA010000001.1"/>
</dbReference>
<evidence type="ECO:0000313" key="3">
    <source>
        <dbReference type="Proteomes" id="UP001207654"/>
    </source>
</evidence>
<dbReference type="InterPro" id="IPR037401">
    <property type="entry name" value="SnoaL-like"/>
</dbReference>
<dbReference type="Proteomes" id="UP001207654">
    <property type="component" value="Unassembled WGS sequence"/>
</dbReference>
<accession>A0ABT4A243</accession>
<reference evidence="2 3" key="1">
    <citation type="submission" date="2022-11" db="EMBL/GenBank/DDBJ databases">
        <title>Minimal conservation of predation-associated metabolite biosynthetic gene clusters underscores biosynthetic potential of Myxococcota including descriptions for ten novel species: Archangium lansinium sp. nov., Myxococcus landrumus sp. nov., Nannocystis bai.</title>
        <authorList>
            <person name="Ahearne A."/>
            <person name="Stevens C."/>
            <person name="Phillips K."/>
        </authorList>
    </citation>
    <scope>NUCLEOTIDE SEQUENCE [LARGE SCALE GENOMIC DNA]</scope>
    <source>
        <strain evidence="2 3">MIWBW</strain>
    </source>
</reference>
<dbReference type="CDD" id="cd00531">
    <property type="entry name" value="NTF2_like"/>
    <property type="match status" value="1"/>
</dbReference>
<evidence type="ECO:0000313" key="2">
    <source>
        <dbReference type="EMBL" id="MCY1075718.1"/>
    </source>
</evidence>
<organism evidence="2 3">
    <name type="scientific">Archangium lansingense</name>
    <dbReference type="NCBI Taxonomy" id="2995310"/>
    <lineage>
        <taxon>Bacteria</taxon>
        <taxon>Pseudomonadati</taxon>
        <taxon>Myxococcota</taxon>
        <taxon>Myxococcia</taxon>
        <taxon>Myxococcales</taxon>
        <taxon>Cystobacterineae</taxon>
        <taxon>Archangiaceae</taxon>
        <taxon>Archangium</taxon>
    </lineage>
</organism>
<proteinExistence type="predicted"/>
<name>A0ABT4A243_9BACT</name>
<feature type="domain" description="SnoaL-like" evidence="1">
    <location>
        <begin position="11"/>
        <end position="108"/>
    </location>
</feature>
<dbReference type="SUPFAM" id="SSF54427">
    <property type="entry name" value="NTF2-like"/>
    <property type="match status" value="1"/>
</dbReference>